<feature type="domain" description="HTH lacI-type" evidence="4">
    <location>
        <begin position="2"/>
        <end position="58"/>
    </location>
</feature>
<dbReference type="PROSITE" id="PS50932">
    <property type="entry name" value="HTH_LACI_2"/>
    <property type="match status" value="1"/>
</dbReference>
<reference evidence="5 6" key="1">
    <citation type="submission" date="2019-07" db="EMBL/GenBank/DDBJ databases">
        <title>Complete Genome Sequence of Leptotrichia trevisanii Strain JMUB3870.</title>
        <authorList>
            <person name="Watanabe S."/>
            <person name="Cui L."/>
        </authorList>
    </citation>
    <scope>NUCLEOTIDE SEQUENCE [LARGE SCALE GENOMIC DNA]</scope>
    <source>
        <strain evidence="5 6">JMUB3870</strain>
    </source>
</reference>
<evidence type="ECO:0000256" key="3">
    <source>
        <dbReference type="ARBA" id="ARBA00023163"/>
    </source>
</evidence>
<dbReference type="InterPro" id="IPR000843">
    <property type="entry name" value="HTH_LacI"/>
</dbReference>
<dbReference type="InterPro" id="IPR010982">
    <property type="entry name" value="Lambda_DNA-bd_dom_sf"/>
</dbReference>
<protein>
    <submittedName>
        <fullName evidence="5">LacI family transcriptional regulator</fullName>
    </submittedName>
</protein>
<dbReference type="CDD" id="cd01392">
    <property type="entry name" value="HTH_LacI"/>
    <property type="match status" value="1"/>
</dbReference>
<keyword evidence="1" id="KW-0805">Transcription regulation</keyword>
<dbReference type="SMART" id="SM00354">
    <property type="entry name" value="HTH_LACI"/>
    <property type="match status" value="1"/>
</dbReference>
<dbReference type="PROSITE" id="PS00356">
    <property type="entry name" value="HTH_LACI_1"/>
    <property type="match status" value="1"/>
</dbReference>
<dbReference type="PRINTS" id="PR00036">
    <property type="entry name" value="HTHLACI"/>
</dbReference>
<evidence type="ECO:0000256" key="2">
    <source>
        <dbReference type="ARBA" id="ARBA00023125"/>
    </source>
</evidence>
<gene>
    <name evidence="5" type="ORF">JMUB3870_1913</name>
</gene>
<evidence type="ECO:0000313" key="6">
    <source>
        <dbReference type="Proteomes" id="UP000422644"/>
    </source>
</evidence>
<keyword evidence="2" id="KW-0238">DNA-binding</keyword>
<dbReference type="Gene3D" id="1.10.260.40">
    <property type="entry name" value="lambda repressor-like DNA-binding domains"/>
    <property type="match status" value="1"/>
</dbReference>
<sequence length="132" mass="15289">MSTIRDVAKHAGVSIATVSRILNNDEYFGVTRETKQKVLEAVKKLNYKKKNTKRKNIQLNVSIIKSFDEKIESEDPYFVSLRLDLEYALKKKGIKSKVFELQMFEKDEEILMNFIVCNAIIVIGETKRSQLD</sequence>
<dbReference type="AlphaFoldDB" id="A0A510K7I5"/>
<dbReference type="GO" id="GO:0003700">
    <property type="term" value="F:DNA-binding transcription factor activity"/>
    <property type="evidence" value="ECO:0007669"/>
    <property type="project" value="TreeGrafter"/>
</dbReference>
<evidence type="ECO:0000256" key="1">
    <source>
        <dbReference type="ARBA" id="ARBA00023015"/>
    </source>
</evidence>
<dbReference type="Pfam" id="PF00356">
    <property type="entry name" value="LacI"/>
    <property type="match status" value="1"/>
</dbReference>
<evidence type="ECO:0000313" key="5">
    <source>
        <dbReference type="EMBL" id="BBM45793.1"/>
    </source>
</evidence>
<dbReference type="SUPFAM" id="SSF47413">
    <property type="entry name" value="lambda repressor-like DNA-binding domains"/>
    <property type="match status" value="1"/>
</dbReference>
<dbReference type="PANTHER" id="PTHR30146:SF149">
    <property type="entry name" value="HTH-TYPE TRANSCRIPTIONAL REGULATOR EBGR"/>
    <property type="match status" value="1"/>
</dbReference>
<keyword evidence="3" id="KW-0804">Transcription</keyword>
<dbReference type="PANTHER" id="PTHR30146">
    <property type="entry name" value="LACI-RELATED TRANSCRIPTIONAL REPRESSOR"/>
    <property type="match status" value="1"/>
</dbReference>
<dbReference type="RefSeq" id="WP_269473196.1">
    <property type="nucleotide sequence ID" value="NZ_AP019831.1"/>
</dbReference>
<accession>A0A510K7I5</accession>
<organism evidence="5 6">
    <name type="scientific">Leptotrichia trevisanii</name>
    <dbReference type="NCBI Taxonomy" id="109328"/>
    <lineage>
        <taxon>Bacteria</taxon>
        <taxon>Fusobacteriati</taxon>
        <taxon>Fusobacteriota</taxon>
        <taxon>Fusobacteriia</taxon>
        <taxon>Fusobacteriales</taxon>
        <taxon>Leptotrichiaceae</taxon>
        <taxon>Leptotrichia</taxon>
    </lineage>
</organism>
<proteinExistence type="predicted"/>
<name>A0A510K7I5_9FUSO</name>
<dbReference type="EMBL" id="AP019831">
    <property type="protein sequence ID" value="BBM45793.1"/>
    <property type="molecule type" value="Genomic_DNA"/>
</dbReference>
<keyword evidence="6" id="KW-1185">Reference proteome</keyword>
<dbReference type="GO" id="GO:0000976">
    <property type="term" value="F:transcription cis-regulatory region binding"/>
    <property type="evidence" value="ECO:0007669"/>
    <property type="project" value="TreeGrafter"/>
</dbReference>
<evidence type="ECO:0000259" key="4">
    <source>
        <dbReference type="PROSITE" id="PS50932"/>
    </source>
</evidence>
<dbReference type="Proteomes" id="UP000422644">
    <property type="component" value="Chromosome"/>
</dbReference>